<reference evidence="1 2" key="1">
    <citation type="submission" date="2017-09" db="EMBL/GenBank/DDBJ databases">
        <title>Depth-based differentiation of microbial function through sediment-hosted aquifers and enrichment of novel symbionts in the deep terrestrial subsurface.</title>
        <authorList>
            <person name="Probst A.J."/>
            <person name="Ladd B."/>
            <person name="Jarett J.K."/>
            <person name="Geller-Mcgrath D.E."/>
            <person name="Sieber C.M."/>
            <person name="Emerson J.B."/>
            <person name="Anantharaman K."/>
            <person name="Thomas B.C."/>
            <person name="Malmstrom R."/>
            <person name="Stieglmeier M."/>
            <person name="Klingl A."/>
            <person name="Woyke T."/>
            <person name="Ryan C.M."/>
            <person name="Banfield J.F."/>
        </authorList>
    </citation>
    <scope>NUCLEOTIDE SEQUENCE [LARGE SCALE GENOMIC DNA]</scope>
    <source>
        <strain evidence="1">CG11_big_fil_rev_8_21_14_0_20_35_14</strain>
    </source>
</reference>
<comment type="caution">
    <text evidence="1">The sequence shown here is derived from an EMBL/GenBank/DDBJ whole genome shotgun (WGS) entry which is preliminary data.</text>
</comment>
<dbReference type="EMBL" id="PCVL01000048">
    <property type="protein sequence ID" value="PIQ72360.1"/>
    <property type="molecule type" value="Genomic_DNA"/>
</dbReference>
<organism evidence="1 2">
    <name type="scientific">Candidatus Roizmanbacteria bacterium CG11_big_fil_rev_8_21_14_0_20_35_14</name>
    <dbReference type="NCBI Taxonomy" id="1974855"/>
    <lineage>
        <taxon>Bacteria</taxon>
        <taxon>Candidatus Roizmaniibacteriota</taxon>
    </lineage>
</organism>
<sequence length="201" mass="22854">MVKMSKEKLSSYKEKLGVRVPLGQNVIMANFTLSHDNPKGENPTIDLMEKKCAVWLTSSEEEINGQKYNFIIGPDGLSSPVAVSWGEIYPEIHIRKGDEMIKLETKNFSPTYLNHQIGHMATLIYKQYPGLRENYTVIRLPQESLGKELKYAQRYFSTGLISTLISGMNNRGFGNRLSTSFWAVRLTQVGHPDLPFGRELR</sequence>
<evidence type="ECO:0000313" key="1">
    <source>
        <dbReference type="EMBL" id="PIQ72360.1"/>
    </source>
</evidence>
<proteinExistence type="predicted"/>
<dbReference type="AlphaFoldDB" id="A0A2H0KM62"/>
<name>A0A2H0KM62_9BACT</name>
<evidence type="ECO:0000313" key="2">
    <source>
        <dbReference type="Proteomes" id="UP000229570"/>
    </source>
</evidence>
<gene>
    <name evidence="1" type="ORF">COV86_03460</name>
</gene>
<protein>
    <submittedName>
        <fullName evidence="1">Uncharacterized protein</fullName>
    </submittedName>
</protein>
<dbReference type="Proteomes" id="UP000229570">
    <property type="component" value="Unassembled WGS sequence"/>
</dbReference>
<accession>A0A2H0KM62</accession>